<dbReference type="EMBL" id="AE016877">
    <property type="protein sequence ID" value="AAP11971.1"/>
    <property type="molecule type" value="Genomic_DNA"/>
</dbReference>
<dbReference type="HOGENOM" id="CLU_3229513_0_0_9"/>
<organism evidence="1 2">
    <name type="scientific">Bacillus cereus (strain ATCC 14579 / DSM 31 / CCUG 7414 / JCM 2152 / NBRC 15305 / NCIMB 9373 / NCTC 2599 / NRRL B-3711)</name>
    <dbReference type="NCBI Taxonomy" id="226900"/>
    <lineage>
        <taxon>Bacteria</taxon>
        <taxon>Bacillati</taxon>
        <taxon>Bacillota</taxon>
        <taxon>Bacilli</taxon>
        <taxon>Bacillales</taxon>
        <taxon>Bacillaceae</taxon>
        <taxon>Bacillus</taxon>
        <taxon>Bacillus cereus group</taxon>
    </lineage>
</organism>
<evidence type="ECO:0000313" key="1">
    <source>
        <dbReference type="EMBL" id="AAP11971.1"/>
    </source>
</evidence>
<gene>
    <name evidence="1" type="ordered locus">BC_5102</name>
</gene>
<dbReference type="KEGG" id="bce:BC5102"/>
<protein>
    <submittedName>
        <fullName evidence="1">Uncharacterized protein</fullName>
    </submittedName>
</protein>
<name>Q815N9_BACCR</name>
<dbReference type="Proteomes" id="UP000001417">
    <property type="component" value="Chromosome"/>
</dbReference>
<keyword evidence="2" id="KW-1185">Reference proteome</keyword>
<proteinExistence type="predicted"/>
<evidence type="ECO:0000313" key="2">
    <source>
        <dbReference type="Proteomes" id="UP000001417"/>
    </source>
</evidence>
<sequence length="43" mass="5049">MQKNASPFQVCTKWKKYLCIIFQKNSACFFICNIAYQSVLIKV</sequence>
<accession>Q815N9</accession>
<dbReference type="AlphaFoldDB" id="Q815N9"/>
<reference evidence="1 2" key="1">
    <citation type="journal article" date="2003" name="Nature">
        <title>Genome sequence of Bacillus cereus and comparative analysis with Bacillus anthracis.</title>
        <authorList>
            <person name="Ivanova N."/>
            <person name="Sorokin A."/>
            <person name="Anderson I."/>
            <person name="Galleron N."/>
            <person name="Candelon B."/>
            <person name="Kapatral V."/>
            <person name="Bhattacharyya A."/>
            <person name="Reznik G."/>
            <person name="Mikhailova N."/>
            <person name="Lapidus A."/>
            <person name="Chu L."/>
            <person name="Mazur M."/>
            <person name="Goltsman E."/>
            <person name="Larsen N."/>
            <person name="D'Souza M."/>
            <person name="Walunas T."/>
            <person name="Grechkin Y."/>
            <person name="Pusch G."/>
            <person name="Haselkorn R."/>
            <person name="Fonstein M."/>
            <person name="Ehrlich S.D."/>
            <person name="Overbeek R."/>
            <person name="Kyrpides N."/>
        </authorList>
    </citation>
    <scope>NUCLEOTIDE SEQUENCE [LARGE SCALE GENOMIC DNA]</scope>
    <source>
        <strain evidence="2">ATCC 14579 / DSM 31 / CCUG 7414 / JCM 2152 / NBRC 15305 / NCIMB 9373 / NCTC 2599 / NRRL B-3711</strain>
    </source>
</reference>